<dbReference type="SUPFAM" id="SSF53807">
    <property type="entry name" value="Helical backbone' metal receptor"/>
    <property type="match status" value="1"/>
</dbReference>
<dbReference type="InterPro" id="IPR006127">
    <property type="entry name" value="ZnuA-like"/>
</dbReference>
<gene>
    <name evidence="2" type="primary">znuA</name>
    <name evidence="2" type="ORF">GCM10017083_50670</name>
</gene>
<dbReference type="GO" id="GO:0046872">
    <property type="term" value="F:metal ion binding"/>
    <property type="evidence" value="ECO:0007669"/>
    <property type="project" value="InterPro"/>
</dbReference>
<accession>A0A918XWU3</accession>
<evidence type="ECO:0000313" key="2">
    <source>
        <dbReference type="EMBL" id="GHD62188.1"/>
    </source>
</evidence>
<keyword evidence="3" id="KW-1185">Reference proteome</keyword>
<feature type="chain" id="PRO_5037977275" evidence="1">
    <location>
        <begin position="25"/>
        <end position="313"/>
    </location>
</feature>
<evidence type="ECO:0000256" key="1">
    <source>
        <dbReference type="SAM" id="SignalP"/>
    </source>
</evidence>
<evidence type="ECO:0000313" key="3">
    <source>
        <dbReference type="Proteomes" id="UP000630353"/>
    </source>
</evidence>
<reference evidence="2" key="2">
    <citation type="submission" date="2020-09" db="EMBL/GenBank/DDBJ databases">
        <authorList>
            <person name="Sun Q."/>
            <person name="Kim S."/>
        </authorList>
    </citation>
    <scope>NUCLEOTIDE SEQUENCE</scope>
    <source>
        <strain evidence="2">KCTC 42651</strain>
    </source>
</reference>
<feature type="signal peptide" evidence="1">
    <location>
        <begin position="1"/>
        <end position="24"/>
    </location>
</feature>
<dbReference type="GO" id="GO:0030001">
    <property type="term" value="P:metal ion transport"/>
    <property type="evidence" value="ECO:0007669"/>
    <property type="project" value="InterPro"/>
</dbReference>
<keyword evidence="1" id="KW-0732">Signal</keyword>
<dbReference type="PANTHER" id="PTHR42953">
    <property type="entry name" value="HIGH-AFFINITY ZINC UPTAKE SYSTEM PROTEIN ZNUA-RELATED"/>
    <property type="match status" value="1"/>
</dbReference>
<proteinExistence type="predicted"/>
<dbReference type="InterPro" id="IPR050492">
    <property type="entry name" value="Bact_metal-bind_prot9"/>
</dbReference>
<sequence length="313" mass="33519">MRRFVLGAAAGLILIAAAPQPASAKLNVFACLSAWGALAKEIGGSAVDVFTAVNPLENPDQVNVTPELLASLKAADLLVCSGGGYEHNWLQPALDRAQNPKLAEGQPGQFFASDFVRVLDDDHHNHQGPTKAHAHMHPGGNPHFQGDPYRIRALGGQLGKRMIELDKADAATYSANTKAFVREIGAVAKELEKKAAALQGVNIVSQHEHSVYLLRWLKIRSAGVLEPAVGVPPGPGDLARIVDLVPRENVKFVLYAAYEDPRPSNYVTERTGIPLVKVPFTVGGTEGAGPTYADFYRDTVERLLDGLAGRGRS</sequence>
<name>A0A918XWU3_9PROT</name>
<reference evidence="2" key="1">
    <citation type="journal article" date="2014" name="Int. J. Syst. Evol. Microbiol.">
        <title>Complete genome sequence of Corynebacterium casei LMG S-19264T (=DSM 44701T), isolated from a smear-ripened cheese.</title>
        <authorList>
            <consortium name="US DOE Joint Genome Institute (JGI-PGF)"/>
            <person name="Walter F."/>
            <person name="Albersmeier A."/>
            <person name="Kalinowski J."/>
            <person name="Ruckert C."/>
        </authorList>
    </citation>
    <scope>NUCLEOTIDE SEQUENCE</scope>
    <source>
        <strain evidence="2">KCTC 42651</strain>
    </source>
</reference>
<dbReference type="EMBL" id="BMZS01000014">
    <property type="protein sequence ID" value="GHD62188.1"/>
    <property type="molecule type" value="Genomic_DNA"/>
</dbReference>
<protein>
    <submittedName>
        <fullName evidence="2">Zinc ABC transporter substrate-binding protein</fullName>
    </submittedName>
</protein>
<comment type="caution">
    <text evidence="2">The sequence shown here is derived from an EMBL/GenBank/DDBJ whole genome shotgun (WGS) entry which is preliminary data.</text>
</comment>
<organism evidence="2 3">
    <name type="scientific">Thalassobaculum fulvum</name>
    <dbReference type="NCBI Taxonomy" id="1633335"/>
    <lineage>
        <taxon>Bacteria</taxon>
        <taxon>Pseudomonadati</taxon>
        <taxon>Pseudomonadota</taxon>
        <taxon>Alphaproteobacteria</taxon>
        <taxon>Rhodospirillales</taxon>
        <taxon>Thalassobaculaceae</taxon>
        <taxon>Thalassobaculum</taxon>
    </lineage>
</organism>
<dbReference type="RefSeq" id="WP_189994986.1">
    <property type="nucleotide sequence ID" value="NZ_BMZS01000014.1"/>
</dbReference>
<dbReference type="AlphaFoldDB" id="A0A918XWU3"/>
<dbReference type="Gene3D" id="3.40.50.1980">
    <property type="entry name" value="Nitrogenase molybdenum iron protein domain"/>
    <property type="match status" value="2"/>
</dbReference>
<dbReference type="PANTHER" id="PTHR42953:SF2">
    <property type="entry name" value="ADHESION PROTEIN"/>
    <property type="match status" value="1"/>
</dbReference>
<dbReference type="Proteomes" id="UP000630353">
    <property type="component" value="Unassembled WGS sequence"/>
</dbReference>
<dbReference type="Pfam" id="PF01297">
    <property type="entry name" value="ZnuA"/>
    <property type="match status" value="1"/>
</dbReference>